<organism evidence="2 3">
    <name type="scientific">Ranitomeya imitator</name>
    <name type="common">mimic poison frog</name>
    <dbReference type="NCBI Taxonomy" id="111125"/>
    <lineage>
        <taxon>Eukaryota</taxon>
        <taxon>Metazoa</taxon>
        <taxon>Chordata</taxon>
        <taxon>Craniata</taxon>
        <taxon>Vertebrata</taxon>
        <taxon>Euteleostomi</taxon>
        <taxon>Amphibia</taxon>
        <taxon>Batrachia</taxon>
        <taxon>Anura</taxon>
        <taxon>Neobatrachia</taxon>
        <taxon>Hyloidea</taxon>
        <taxon>Dendrobatidae</taxon>
        <taxon>Dendrobatinae</taxon>
        <taxon>Ranitomeya</taxon>
    </lineage>
</organism>
<dbReference type="InterPro" id="IPR000664">
    <property type="entry name" value="Lethal2_giant"/>
</dbReference>
<evidence type="ECO:0000256" key="1">
    <source>
        <dbReference type="SAM" id="MobiDB-lite"/>
    </source>
</evidence>
<feature type="region of interest" description="Disordered" evidence="1">
    <location>
        <begin position="89"/>
        <end position="127"/>
    </location>
</feature>
<comment type="caution">
    <text evidence="2">The sequence shown here is derived from an EMBL/GenBank/DDBJ whole genome shotgun (WGS) entry which is preliminary data.</text>
</comment>
<dbReference type="PANTHER" id="PTHR10241">
    <property type="entry name" value="LETHAL 2 GIANT LARVAE PROTEIN"/>
    <property type="match status" value="1"/>
</dbReference>
<evidence type="ECO:0000313" key="2">
    <source>
        <dbReference type="EMBL" id="CAJ0936816.1"/>
    </source>
</evidence>
<accession>A0ABN9LBR0</accession>
<feature type="compositionally biased region" description="Basic and acidic residues" evidence="1">
    <location>
        <begin position="582"/>
        <end position="593"/>
    </location>
</feature>
<feature type="region of interest" description="Disordered" evidence="1">
    <location>
        <begin position="574"/>
        <end position="593"/>
    </location>
</feature>
<dbReference type="Proteomes" id="UP001176940">
    <property type="component" value="Unassembled WGS sequence"/>
</dbReference>
<proteinExistence type="predicted"/>
<name>A0ABN9LBR0_9NEOB</name>
<gene>
    <name evidence="2" type="ORF">RIMI_LOCUS6991827</name>
</gene>
<dbReference type="PRINTS" id="PR00962">
    <property type="entry name" value="LETHAL2GIANT"/>
</dbReference>
<keyword evidence="3" id="KW-1185">Reference proteome</keyword>
<reference evidence="2" key="1">
    <citation type="submission" date="2023-07" db="EMBL/GenBank/DDBJ databases">
        <authorList>
            <person name="Stuckert A."/>
        </authorList>
    </citation>
    <scope>NUCLEOTIDE SEQUENCE</scope>
</reference>
<dbReference type="PANTHER" id="PTHR10241:SF20">
    <property type="entry name" value="LLGL SCRIBBLE CELL POLARITY COMPLEX COMPONENT 2"/>
    <property type="match status" value="1"/>
</dbReference>
<sequence length="770" mass="87259">MCGRAPERCRSVPGVLHRSQRVLERFRGKKSTEKSKHKECALCGVPLPDSCTKKLCAPCIQNTVAEESVSTANLKEMIRLEVRESLRSLSQAEGPKHRTPVDSNSSEEEREENIYLSSPFSSSSDEESGRFCLPLDKIDKVLVLELNDETSQHTVDHTQVDLLQEQEGYRWKGHERLHARQDAVRFAPGFQPFALVQCQPPAAVTSLALHSEWKLLAFGTSHGFGVYDFQRKCQVMVKNFPDKNRTFMSEIRMRFYRDFDAFWCTLHASDQLALEGPLSRVKSLKKSLRQSFRRIRRSQVNKRRDGVATKVQEANARLEQEALNEMELAPVQRKIEARSAEDSFTGFVRTLYFADTFIRDSTRHSPSLWAGTNGGTVYAFSLRVPPTERRMEEAVSASQIKEIQLMHRAPVVGILILDGHSVPLPEPLEAAHDLSKSPDMQGSHQLLVISEEQFKVFTLPKVSSKLKLKLTATEGCRVRKAAVCTFGSCRAEDHSENHLTVLTNLGDIQVVSLPHLKSQVRYDCIRKEDVSGIASCVFTKSGQGFYLISPSEMERFSLSTCWLIAPRCKVEPPEPSVNGRFQRGDSTERQNERSRQVTWKWPVFHQQLLWMPSRSDSSTDAHRSRRQVMEHALLNDENMLKEIQSTLEGSRTSYGERNSRQIAVGVRLSNEQRTLLERRNEWGFSTRCMGQRLTVAPSPARCVWYPVGTRGGTRMPHVCHTDVPREHTDTDNSGTGIIWTCETGLRVLASTHQLEAPNQLITCIKVRCLA</sequence>
<protein>
    <submittedName>
        <fullName evidence="2">Uncharacterized protein</fullName>
    </submittedName>
</protein>
<dbReference type="EMBL" id="CAUEEQ010012967">
    <property type="protein sequence ID" value="CAJ0936816.1"/>
    <property type="molecule type" value="Genomic_DNA"/>
</dbReference>
<feature type="compositionally biased region" description="Low complexity" evidence="1">
    <location>
        <begin position="114"/>
        <end position="123"/>
    </location>
</feature>
<evidence type="ECO:0000313" key="3">
    <source>
        <dbReference type="Proteomes" id="UP001176940"/>
    </source>
</evidence>